<dbReference type="SUPFAM" id="SSF103481">
    <property type="entry name" value="Multidrug resistance efflux transporter EmrE"/>
    <property type="match status" value="1"/>
</dbReference>
<dbReference type="InterPro" id="IPR037185">
    <property type="entry name" value="EmrE-like"/>
</dbReference>
<feature type="transmembrane region" description="Helical" evidence="2">
    <location>
        <begin position="115"/>
        <end position="134"/>
    </location>
</feature>
<feature type="domain" description="EamA" evidence="3">
    <location>
        <begin position="52"/>
        <end position="157"/>
    </location>
</feature>
<dbReference type="Pfam" id="PF00892">
    <property type="entry name" value="EamA"/>
    <property type="match status" value="1"/>
</dbReference>
<dbReference type="Proteomes" id="UP000541610">
    <property type="component" value="Unassembled WGS sequence"/>
</dbReference>
<evidence type="ECO:0000256" key="1">
    <source>
        <dbReference type="SAM" id="MobiDB-lite"/>
    </source>
</evidence>
<reference evidence="4 5" key="1">
    <citation type="submission" date="2020-04" db="EMBL/GenBank/DDBJ databases">
        <title>Perkinsus olseni comparative genomics.</title>
        <authorList>
            <person name="Bogema D.R."/>
        </authorList>
    </citation>
    <scope>NUCLEOTIDE SEQUENCE [LARGE SCALE GENOMIC DNA]</scope>
    <source>
        <strain evidence="4">00978-12</strain>
    </source>
</reference>
<keyword evidence="2" id="KW-0472">Membrane</keyword>
<comment type="caution">
    <text evidence="4">The sequence shown here is derived from an EMBL/GenBank/DDBJ whole genome shotgun (WGS) entry which is preliminary data.</text>
</comment>
<feature type="transmembrane region" description="Helical" evidence="2">
    <location>
        <begin position="286"/>
        <end position="304"/>
    </location>
</feature>
<feature type="region of interest" description="Disordered" evidence="1">
    <location>
        <begin position="485"/>
        <end position="508"/>
    </location>
</feature>
<protein>
    <recommendedName>
        <fullName evidence="3">EamA domain-containing protein</fullName>
    </recommendedName>
</protein>
<sequence>MAVSTLGLAFGLGLIVGSGQSISEKLAFQSFAVGLPQYGVHLFNKPWFMSLMMFSGMFLALVVFYILALAARLSGKPYSYPTRKTWLAIFFPACFDLVGTSFQAIGLVYTPVSVFQMLKGSIIVFSAALSVIFLKRKMYRNHWAGVLICVIALTLVITGICFIIGGQVVCASQYVVEEFLLKGGAVPPLALVVMQHVPGTDVGGVFENAVDAFAMMGHSSMVLGGVLGYALNTFAYNICAVNVTNSASAIHTTMLDSTRTILIWVCSIIMYYMSEDHAFGEPLTPYSLIQLAGFVLLVYGVLVYDNIVRLPFGLSGTEKVNPTRAPMSMSMSAGTPLERKPFVMNGSAANSVLSSISNSARPHRVNEKTDSATEPLLSHADRQAKPEVTRMSFPIMKGLAAILHGSPEADTDEAAPLAPRELLVNAILKSSPEEKHSLMAEVERLVRPGCIVAMFEEMETSTVRQLEASLLQKLTESLLDLEKMGRPSRTAEDHPAGTPRPHGSEDHDCRVVLMRPIEDTPRPCSVSPSSPFIASVLSLPIEPLIESLDQPKILCKLIALAVDESILHETTTSVVLTIRLLTEAVHPSSSGPRRGMQPSTTATPRLRLIVAITYLLEYYIDTHHDDGADDHSHVYRAVSKLILNISKVERSQGKTTGWLLPRLVSQKIIGFLVEAVAREGLEGCQLPCRTLGFLLSRYGSMRYPVMELMQTEMMSHNSRLRPSVARLVLEEREKDSQLMVLESRLSEYFKEPTEVMCMRRAHIIDRKTTAAAPVTVTVTRRRGILIMDGPRILPAAEGMEYSRCLQPFTSVTGVMVFHRAPQLMAIVGAAKGITCLQPDIGTRPADDDVKLLLFHDDTSATEVARFIQEGCSHRFAILAEDSLRRSAARCLHLKPQDHVKLITLTPSGGESCPDVDYRQELLQVCALSSPGKVGQLRLVRDSLLSWPLEETWMLASMRRHSHTQTTNLGAEADITIPSHPVKNLFDLLGEVDLTELLEVINAAVPWHLFGTVVGNAPLSSHTRTFHSLFIL</sequence>
<proteinExistence type="predicted"/>
<evidence type="ECO:0000256" key="2">
    <source>
        <dbReference type="SAM" id="Phobius"/>
    </source>
</evidence>
<keyword evidence="2" id="KW-0812">Transmembrane</keyword>
<feature type="transmembrane region" description="Helical" evidence="2">
    <location>
        <begin position="146"/>
        <end position="169"/>
    </location>
</feature>
<dbReference type="GO" id="GO:0016020">
    <property type="term" value="C:membrane"/>
    <property type="evidence" value="ECO:0007669"/>
    <property type="project" value="InterPro"/>
</dbReference>
<feature type="transmembrane region" description="Helical" evidence="2">
    <location>
        <begin position="85"/>
        <end position="109"/>
    </location>
</feature>
<gene>
    <name evidence="4" type="ORF">FOZ60_009974</name>
</gene>
<dbReference type="InterPro" id="IPR000620">
    <property type="entry name" value="EamA_dom"/>
</dbReference>
<evidence type="ECO:0000313" key="5">
    <source>
        <dbReference type="Proteomes" id="UP000541610"/>
    </source>
</evidence>
<dbReference type="OrthoDB" id="300580at2759"/>
<evidence type="ECO:0000313" key="4">
    <source>
        <dbReference type="EMBL" id="KAF4693836.1"/>
    </source>
</evidence>
<feature type="transmembrane region" description="Helical" evidence="2">
    <location>
        <begin position="47"/>
        <end position="73"/>
    </location>
</feature>
<accession>A0A7J6PDI7</accession>
<organism evidence="4 5">
    <name type="scientific">Perkinsus olseni</name>
    <name type="common">Perkinsus atlanticus</name>
    <dbReference type="NCBI Taxonomy" id="32597"/>
    <lineage>
        <taxon>Eukaryota</taxon>
        <taxon>Sar</taxon>
        <taxon>Alveolata</taxon>
        <taxon>Perkinsozoa</taxon>
        <taxon>Perkinsea</taxon>
        <taxon>Perkinsida</taxon>
        <taxon>Perkinsidae</taxon>
        <taxon>Perkinsus</taxon>
    </lineage>
</organism>
<feature type="transmembrane region" description="Helical" evidence="2">
    <location>
        <begin position="221"/>
        <end position="243"/>
    </location>
</feature>
<dbReference type="PANTHER" id="PTHR13146">
    <property type="match status" value="1"/>
</dbReference>
<evidence type="ECO:0000259" key="3">
    <source>
        <dbReference type="Pfam" id="PF00892"/>
    </source>
</evidence>
<name>A0A7J6PDI7_PEROL</name>
<dbReference type="EMBL" id="JABANP010000040">
    <property type="protein sequence ID" value="KAF4693836.1"/>
    <property type="molecule type" value="Genomic_DNA"/>
</dbReference>
<feature type="compositionally biased region" description="Basic and acidic residues" evidence="1">
    <location>
        <begin position="485"/>
        <end position="495"/>
    </location>
</feature>
<dbReference type="AlphaFoldDB" id="A0A7J6PDI7"/>
<keyword evidence="2" id="KW-1133">Transmembrane helix</keyword>